<evidence type="ECO:0000256" key="2">
    <source>
        <dbReference type="SAM" id="MobiDB-lite"/>
    </source>
</evidence>
<evidence type="ECO:0000313" key="4">
    <source>
        <dbReference type="EMBL" id="KKR03672.1"/>
    </source>
</evidence>
<dbReference type="Proteomes" id="UP000033935">
    <property type="component" value="Unassembled WGS sequence"/>
</dbReference>
<dbReference type="EMBL" id="LBWG01000022">
    <property type="protein sequence ID" value="KKR03672.1"/>
    <property type="molecule type" value="Genomic_DNA"/>
</dbReference>
<gene>
    <name evidence="4" type="ORF">UT30_C0022G0005</name>
</gene>
<dbReference type="NCBIfam" id="NF033517">
    <property type="entry name" value="transpos_IS66"/>
    <property type="match status" value="1"/>
</dbReference>
<dbReference type="PANTHER" id="PTHR33678:SF2">
    <property type="match status" value="1"/>
</dbReference>
<reference evidence="4 5" key="1">
    <citation type="journal article" date="2015" name="Nature">
        <title>rRNA introns, odd ribosomes, and small enigmatic genomes across a large radiation of phyla.</title>
        <authorList>
            <person name="Brown C.T."/>
            <person name="Hug L.A."/>
            <person name="Thomas B.C."/>
            <person name="Sharon I."/>
            <person name="Castelle C.J."/>
            <person name="Singh A."/>
            <person name="Wilkins M.J."/>
            <person name="Williams K.H."/>
            <person name="Banfield J.F."/>
        </authorList>
    </citation>
    <scope>NUCLEOTIDE SEQUENCE [LARGE SCALE GENOMIC DNA]</scope>
</reference>
<organism evidence="4 5">
    <name type="scientific">Candidatus Uhrbacteria bacterium GW2011_GWF2_39_13</name>
    <dbReference type="NCBI Taxonomy" id="1618995"/>
    <lineage>
        <taxon>Bacteria</taxon>
        <taxon>Candidatus Uhriibacteriota</taxon>
    </lineage>
</organism>
<feature type="region of interest" description="Disordered" evidence="2">
    <location>
        <begin position="121"/>
        <end position="153"/>
    </location>
</feature>
<feature type="domain" description="Transposase IS66 central" evidence="3">
    <location>
        <begin position="228"/>
        <end position="494"/>
    </location>
</feature>
<dbReference type="Pfam" id="PF03050">
    <property type="entry name" value="DDE_Tnp_IS66"/>
    <property type="match status" value="1"/>
</dbReference>
<evidence type="ECO:0000259" key="3">
    <source>
        <dbReference type="Pfam" id="PF03050"/>
    </source>
</evidence>
<dbReference type="InterPro" id="IPR004291">
    <property type="entry name" value="Transposase_IS66_central"/>
</dbReference>
<accession>A0A0G0QPW6</accession>
<evidence type="ECO:0000313" key="5">
    <source>
        <dbReference type="Proteomes" id="UP000033935"/>
    </source>
</evidence>
<dbReference type="PANTHER" id="PTHR33678">
    <property type="entry name" value="BLL1576 PROTEIN"/>
    <property type="match status" value="1"/>
</dbReference>
<protein>
    <recommendedName>
        <fullName evidence="3">Transposase IS66 central domain-containing protein</fullName>
    </recommendedName>
</protein>
<name>A0A0G0QPW6_9BACT</name>
<dbReference type="AlphaFoldDB" id="A0A0G0QPW6"/>
<dbReference type="InterPro" id="IPR052344">
    <property type="entry name" value="Transposase-related"/>
</dbReference>
<proteinExistence type="predicted"/>
<dbReference type="PATRIC" id="fig|1618995.3.peg.861"/>
<feature type="coiled-coil region" evidence="1">
    <location>
        <begin position="79"/>
        <end position="120"/>
    </location>
</feature>
<sequence>MAILIATASFAIPRNVKFFPFFGASRKFIQMRVWSFDFSKDRIDYPRRPYCPFRHFCVFLNGEVPDKVLAERAYLRKRVDELEFAMDFSTDQVKKLNARIEELETDKKILETELLQAKQAPFASKSKEEEEEVADKTPKKKRGAPYGHQGHWRETPKHIDETVDVYLDKCPHCGNENISPCNHTTEHIQEDIKDGKVKNTLYIHSFFWCPTCKEIVHGTGEGEIPNAMIGPEIRAIVAFLRYEIKISYDDIPRILKELFNFKVTPGAIVSFDNKTRRKSKPLYDALKDMLPRTSSINVDETGWKDDGFLAWLWTFINKGIAFYHIDKHRSIEVIRAHLGELYAGIIGSDFLSSYNPIGTFAKQKCFAHLLREIKKLEEDERLNSEGNIFLANLKKLLQDAILLHAEYSILHLDIWRGRKKQILKSFKKLYRTPLSHKECETLRKRLKKHKKEIFTFLNFPELINPTNNIAETGLGNCVLFRKLTFVTRSENGKKNVSILMTIIQTAKLKLLSPTAVLKTFITKGLTVELAKQFGLPSAMPLAP</sequence>
<keyword evidence="1" id="KW-0175">Coiled coil</keyword>
<evidence type="ECO:0000256" key="1">
    <source>
        <dbReference type="SAM" id="Coils"/>
    </source>
</evidence>
<comment type="caution">
    <text evidence="4">The sequence shown here is derived from an EMBL/GenBank/DDBJ whole genome shotgun (WGS) entry which is preliminary data.</text>
</comment>